<proteinExistence type="predicted"/>
<dbReference type="GO" id="GO:0003824">
    <property type="term" value="F:catalytic activity"/>
    <property type="evidence" value="ECO:0007669"/>
    <property type="project" value="UniProtKB-ARBA"/>
</dbReference>
<evidence type="ECO:0000313" key="3">
    <source>
        <dbReference type="Proteomes" id="UP001158961"/>
    </source>
</evidence>
<keyword evidence="1" id="KW-0800">Toxin</keyword>
<dbReference type="InterPro" id="IPR025157">
    <property type="entry name" value="Hemagglutinin_rpt"/>
</dbReference>
<protein>
    <submittedName>
        <fullName evidence="2">Uncharacterized protein</fullName>
    </submittedName>
</protein>
<dbReference type="GO" id="GO:0090729">
    <property type="term" value="F:toxin activity"/>
    <property type="evidence" value="ECO:0007669"/>
    <property type="project" value="UniProtKB-KW"/>
</dbReference>
<dbReference type="EMBL" id="OW970315">
    <property type="protein sequence ID" value="CAH6298883.1"/>
    <property type="molecule type" value="Genomic_DNA"/>
</dbReference>
<sequence>MPPGGKGAPCCCLTKTCYLVNSDCYNRKQQNASAGGNFTFGLMTGLANVSLSQDKMHSNWQKVAQQTSIFARKCDFDVTAGGDTQLNGAVISSTVTADKNRFDTNTLGFSNIENHADYKPSTRAWA</sequence>
<organism evidence="2 3">
    <name type="scientific">Enterobacter agglomerans</name>
    <name type="common">Erwinia herbicola</name>
    <name type="synonym">Pantoea agglomerans</name>
    <dbReference type="NCBI Taxonomy" id="549"/>
    <lineage>
        <taxon>Bacteria</taxon>
        <taxon>Pseudomonadati</taxon>
        <taxon>Pseudomonadota</taxon>
        <taxon>Gammaproteobacteria</taxon>
        <taxon>Enterobacterales</taxon>
        <taxon>Erwiniaceae</taxon>
        <taxon>Pantoea</taxon>
        <taxon>Pantoea agglomerans group</taxon>
    </lineage>
</organism>
<name>A0AAN2FDQ0_ENTAG</name>
<evidence type="ECO:0000256" key="1">
    <source>
        <dbReference type="ARBA" id="ARBA00022656"/>
    </source>
</evidence>
<dbReference type="Pfam" id="PF13332">
    <property type="entry name" value="Fil_haemagg_2"/>
    <property type="match status" value="1"/>
</dbReference>
<reference evidence="2" key="1">
    <citation type="submission" date="2022-05" db="EMBL/GenBank/DDBJ databases">
        <authorList>
            <person name="Pothier F. J."/>
        </authorList>
    </citation>
    <scope>NUCLEOTIDE SEQUENCE</scope>
    <source>
        <strain evidence="2">DAPP-PG734</strain>
    </source>
</reference>
<accession>A0AAN2FDQ0</accession>
<dbReference type="Proteomes" id="UP001158961">
    <property type="component" value="Chromosome"/>
</dbReference>
<dbReference type="AlphaFoldDB" id="A0AAN2FDQ0"/>
<evidence type="ECO:0000313" key="2">
    <source>
        <dbReference type="EMBL" id="CAH6298883.1"/>
    </source>
</evidence>
<gene>
    <name evidence="2" type="ORF">DAPPPG734_12125</name>
</gene>